<sequence length="90" mass="10047">MAKETRAARLSNLFNMAGFIVDGYNGIRHDAKNKQLVYLSLGLSAIGTIIDFYVSVKSPSKLRKLGALTSFAINGLRLFTSFRKVKDEYQ</sequence>
<dbReference type="GeneID" id="58052173"/>
<dbReference type="RefSeq" id="WP_002445247.1">
    <property type="nucleotide sequence ID" value="NZ_AP018585.1"/>
</dbReference>
<reference evidence="2 3" key="1">
    <citation type="submission" date="2018-05" db="EMBL/GenBank/DDBJ databases">
        <title>Complete genome sequencing of three human clinical isolates of Staphylococcus caprae reveals virulence factors similar to those of S. epidermidis and S. capitis.</title>
        <authorList>
            <person name="Watanabe S."/>
            <person name="Cui L."/>
        </authorList>
    </citation>
    <scope>NUCLEOTIDE SEQUENCE [LARGE SCALE GENOMIC DNA]</scope>
    <source>
        <strain evidence="2 3">JMUB590</strain>
    </source>
</reference>
<keyword evidence="3" id="KW-1185">Reference proteome</keyword>
<keyword evidence="1" id="KW-1133">Transmembrane helix</keyword>
<keyword evidence="1" id="KW-0812">Transmembrane</keyword>
<evidence type="ECO:0000256" key="1">
    <source>
        <dbReference type="SAM" id="Phobius"/>
    </source>
</evidence>
<evidence type="ECO:0000313" key="3">
    <source>
        <dbReference type="Proteomes" id="UP000274772"/>
    </source>
</evidence>
<proteinExistence type="predicted"/>
<name>A0ABN5WCQ6_9STAP</name>
<evidence type="ECO:0000313" key="2">
    <source>
        <dbReference type="EMBL" id="BBD93485.1"/>
    </source>
</evidence>
<keyword evidence="1" id="KW-0472">Membrane</keyword>
<dbReference type="EMBL" id="AP018586">
    <property type="protein sequence ID" value="BBD93485.1"/>
    <property type="molecule type" value="Genomic_DNA"/>
</dbReference>
<feature type="transmembrane region" description="Helical" evidence="1">
    <location>
        <begin position="36"/>
        <end position="56"/>
    </location>
</feature>
<gene>
    <name evidence="2" type="ORF">JMUB590_2448</name>
</gene>
<protein>
    <submittedName>
        <fullName evidence="2">Membrane protein</fullName>
    </submittedName>
</protein>
<accession>A0ABN5WCQ6</accession>
<dbReference type="Proteomes" id="UP000274772">
    <property type="component" value="Chromosome"/>
</dbReference>
<organism evidence="2 3">
    <name type="scientific">Staphylococcus caprae</name>
    <dbReference type="NCBI Taxonomy" id="29380"/>
    <lineage>
        <taxon>Bacteria</taxon>
        <taxon>Bacillati</taxon>
        <taxon>Bacillota</taxon>
        <taxon>Bacilli</taxon>
        <taxon>Bacillales</taxon>
        <taxon>Staphylococcaceae</taxon>
        <taxon>Staphylococcus</taxon>
    </lineage>
</organism>